<dbReference type="Pfam" id="PF10294">
    <property type="entry name" value="Methyltransf_16"/>
    <property type="match status" value="1"/>
</dbReference>
<dbReference type="PANTHER" id="PTHR23108:SF0">
    <property type="entry name" value="METHYLTRANSFERASE-LIKE PROTEIN 22"/>
    <property type="match status" value="1"/>
</dbReference>
<dbReference type="InterPro" id="IPR038899">
    <property type="entry name" value="METTL22"/>
</dbReference>
<sequence length="326" mass="37307">MEKHEDDDESRSCLRYSDISACLSSASDSEDEDGYLITRLKRKAVHDRKRKRSLCSSEECEYLHYTIKHKTESTLDDVGLQMWSGSLILADYFLSDCNRNVRGGVFEIGAGCGFLSLILSEVFEEVYCTDSSLPSLELAAHNAEVNDHVGYGRKRSNPRFLPFDWSEDTTAIFGNGANSASKGHLSIDREHHNKSQWRQEDFEYLRKCNVLVGADVVYNEEDVPYLIGLIEAFMKRPIAPEHHHLAVFAVDERKNFDASKMRVSSGAYEVFYLELKELCKRMGAFETDGKNRAMKMRLMDLSSIDKHIVFTRPSSLRVLEIFWLDV</sequence>
<reference evidence="1" key="1">
    <citation type="submission" date="2021-01" db="EMBL/GenBank/DDBJ databases">
        <authorList>
            <person name="Corre E."/>
            <person name="Pelletier E."/>
            <person name="Niang G."/>
            <person name="Scheremetjew M."/>
            <person name="Finn R."/>
            <person name="Kale V."/>
            <person name="Holt S."/>
            <person name="Cochrane G."/>
            <person name="Meng A."/>
            <person name="Brown T."/>
            <person name="Cohen L."/>
        </authorList>
    </citation>
    <scope>NUCLEOTIDE SEQUENCE</scope>
    <source>
        <strain evidence="1">NIES-2562</strain>
    </source>
</reference>
<evidence type="ECO:0008006" key="2">
    <source>
        <dbReference type="Google" id="ProtNLM"/>
    </source>
</evidence>
<gene>
    <name evidence="1" type="ORF">PBIL07802_LOCUS4073</name>
</gene>
<dbReference type="GO" id="GO:0005634">
    <property type="term" value="C:nucleus"/>
    <property type="evidence" value="ECO:0007669"/>
    <property type="project" value="TreeGrafter"/>
</dbReference>
<dbReference type="InterPro" id="IPR029063">
    <property type="entry name" value="SAM-dependent_MTases_sf"/>
</dbReference>
<dbReference type="SUPFAM" id="SSF53335">
    <property type="entry name" value="S-adenosyl-L-methionine-dependent methyltransferases"/>
    <property type="match status" value="1"/>
</dbReference>
<dbReference type="AlphaFoldDB" id="A0A7S3CZI7"/>
<proteinExistence type="predicted"/>
<dbReference type="EMBL" id="HBIB01006586">
    <property type="protein sequence ID" value="CAE0241911.1"/>
    <property type="molecule type" value="Transcribed_RNA"/>
</dbReference>
<dbReference type="PANTHER" id="PTHR23108">
    <property type="entry name" value="METHYLTRANSFERASE-RELATED"/>
    <property type="match status" value="1"/>
</dbReference>
<dbReference type="Gene3D" id="3.40.50.150">
    <property type="entry name" value="Vaccinia Virus protein VP39"/>
    <property type="match status" value="1"/>
</dbReference>
<protein>
    <recommendedName>
        <fullName evidence="2">Calmodulin-lysine N-methyltransferase</fullName>
    </recommendedName>
</protein>
<dbReference type="InterPro" id="IPR019410">
    <property type="entry name" value="Methyltransf_16"/>
</dbReference>
<dbReference type="GO" id="GO:0008276">
    <property type="term" value="F:protein methyltransferase activity"/>
    <property type="evidence" value="ECO:0007669"/>
    <property type="project" value="InterPro"/>
</dbReference>
<name>A0A7S3CZI7_9EUKA</name>
<evidence type="ECO:0000313" key="1">
    <source>
        <dbReference type="EMBL" id="CAE0241911.1"/>
    </source>
</evidence>
<accession>A0A7S3CZI7</accession>
<organism evidence="1">
    <name type="scientific">Palpitomonas bilix</name>
    <dbReference type="NCBI Taxonomy" id="652834"/>
    <lineage>
        <taxon>Eukaryota</taxon>
        <taxon>Eukaryota incertae sedis</taxon>
    </lineage>
</organism>